<dbReference type="EMBL" id="JAQLOI010000003">
    <property type="protein sequence ID" value="MDB1125783.1"/>
    <property type="molecule type" value="Genomic_DNA"/>
</dbReference>
<evidence type="ECO:0000313" key="1">
    <source>
        <dbReference type="EMBL" id="MDB1125783.1"/>
    </source>
</evidence>
<proteinExistence type="predicted"/>
<sequence length="104" mass="11959">MKKFNHIGIPSNVEHKGEVLNADIGLYCTDFNDSENRIEWLRFLEDSPMPEELKTTAHIAYEVDDLDEAMKGKKVLLEPFNANESLKIAFVMEDEAPVELMQFL</sequence>
<gene>
    <name evidence="1" type="ORF">PGX00_19815</name>
</gene>
<comment type="caution">
    <text evidence="1">The sequence shown here is derived from an EMBL/GenBank/DDBJ whole genome shotgun (WGS) entry which is preliminary data.</text>
</comment>
<dbReference type="RefSeq" id="WP_272139802.1">
    <property type="nucleotide sequence ID" value="NZ_JAQLOI010000003.1"/>
</dbReference>
<name>A0ABT4YW20_9VIBR</name>
<organism evidence="1 2">
    <name type="scientific">Vibrio algarum</name>
    <dbReference type="NCBI Taxonomy" id="3020714"/>
    <lineage>
        <taxon>Bacteria</taxon>
        <taxon>Pseudomonadati</taxon>
        <taxon>Pseudomonadota</taxon>
        <taxon>Gammaproteobacteria</taxon>
        <taxon>Vibrionales</taxon>
        <taxon>Vibrionaceae</taxon>
        <taxon>Vibrio</taxon>
    </lineage>
</organism>
<accession>A0ABT4YW20</accession>
<evidence type="ECO:0008006" key="3">
    <source>
        <dbReference type="Google" id="ProtNLM"/>
    </source>
</evidence>
<keyword evidence="2" id="KW-1185">Reference proteome</keyword>
<evidence type="ECO:0000313" key="2">
    <source>
        <dbReference type="Proteomes" id="UP001210678"/>
    </source>
</evidence>
<reference evidence="1 2" key="1">
    <citation type="submission" date="2023-01" db="EMBL/GenBank/DDBJ databases">
        <title>Vibrio sp. KJ40-1 sp.nov, isolated from marine algae.</title>
        <authorList>
            <person name="Butt M."/>
            <person name="Kim J.M.J."/>
            <person name="Jeon C.O.C."/>
        </authorList>
    </citation>
    <scope>NUCLEOTIDE SEQUENCE [LARGE SCALE GENOMIC DNA]</scope>
    <source>
        <strain evidence="1 2">KJ40-1</strain>
    </source>
</reference>
<protein>
    <recommendedName>
        <fullName evidence="3">VOC family protein</fullName>
    </recommendedName>
</protein>
<dbReference type="Proteomes" id="UP001210678">
    <property type="component" value="Unassembled WGS sequence"/>
</dbReference>